<gene>
    <name evidence="1" type="ORF">S03H2_40738</name>
</gene>
<reference evidence="1" key="1">
    <citation type="journal article" date="2014" name="Front. Microbiol.">
        <title>High frequency of phylogenetically diverse reductive dehalogenase-homologous genes in deep subseafloor sedimentary metagenomes.</title>
        <authorList>
            <person name="Kawai M."/>
            <person name="Futagami T."/>
            <person name="Toyoda A."/>
            <person name="Takaki Y."/>
            <person name="Nishi S."/>
            <person name="Hori S."/>
            <person name="Arai W."/>
            <person name="Tsubouchi T."/>
            <person name="Morono Y."/>
            <person name="Uchiyama I."/>
            <person name="Ito T."/>
            <person name="Fujiyama A."/>
            <person name="Inagaki F."/>
            <person name="Takami H."/>
        </authorList>
    </citation>
    <scope>NUCLEOTIDE SEQUENCE</scope>
    <source>
        <strain evidence="1">Expedition CK06-06</strain>
    </source>
</reference>
<dbReference type="AlphaFoldDB" id="X1HPN6"/>
<dbReference type="EMBL" id="BARU01025273">
    <property type="protein sequence ID" value="GAH58995.1"/>
    <property type="molecule type" value="Genomic_DNA"/>
</dbReference>
<organism evidence="1">
    <name type="scientific">marine sediment metagenome</name>
    <dbReference type="NCBI Taxonomy" id="412755"/>
    <lineage>
        <taxon>unclassified sequences</taxon>
        <taxon>metagenomes</taxon>
        <taxon>ecological metagenomes</taxon>
    </lineage>
</organism>
<proteinExistence type="predicted"/>
<comment type="caution">
    <text evidence="1">The sequence shown here is derived from an EMBL/GenBank/DDBJ whole genome shotgun (WGS) entry which is preliminary data.</text>
</comment>
<evidence type="ECO:0000313" key="1">
    <source>
        <dbReference type="EMBL" id="GAH58995.1"/>
    </source>
</evidence>
<accession>X1HPN6</accession>
<protein>
    <submittedName>
        <fullName evidence="1">Uncharacterized protein</fullName>
    </submittedName>
</protein>
<sequence length="38" mass="4103">MAAGTKVGEAYVELQARMAKFESQLRSAEVMTGKSVAR</sequence>
<name>X1HPN6_9ZZZZ</name>
<feature type="non-terminal residue" evidence="1">
    <location>
        <position position="38"/>
    </location>
</feature>